<gene>
    <name evidence="1" type="primary">NCL1_30387</name>
    <name evidence="1" type="ORF">TNCV_2145351</name>
</gene>
<reference evidence="1" key="1">
    <citation type="submission" date="2020-08" db="EMBL/GenBank/DDBJ databases">
        <title>Multicomponent nature underlies the extraordinary mechanical properties of spider dragline silk.</title>
        <authorList>
            <person name="Kono N."/>
            <person name="Nakamura H."/>
            <person name="Mori M."/>
            <person name="Yoshida Y."/>
            <person name="Ohtoshi R."/>
            <person name="Malay A.D."/>
            <person name="Moran D.A.P."/>
            <person name="Tomita M."/>
            <person name="Numata K."/>
            <person name="Arakawa K."/>
        </authorList>
    </citation>
    <scope>NUCLEOTIDE SEQUENCE</scope>
</reference>
<accession>A0A8X6T2B6</accession>
<dbReference type="EMBL" id="BMAU01021354">
    <property type="protein sequence ID" value="GFY19842.1"/>
    <property type="molecule type" value="Genomic_DNA"/>
</dbReference>
<name>A0A8X6T2B6_TRICX</name>
<dbReference type="AlphaFoldDB" id="A0A8X6T2B6"/>
<organism evidence="1 2">
    <name type="scientific">Trichonephila clavipes</name>
    <name type="common">Golden silk orbweaver</name>
    <name type="synonym">Nephila clavipes</name>
    <dbReference type="NCBI Taxonomy" id="2585209"/>
    <lineage>
        <taxon>Eukaryota</taxon>
        <taxon>Metazoa</taxon>
        <taxon>Ecdysozoa</taxon>
        <taxon>Arthropoda</taxon>
        <taxon>Chelicerata</taxon>
        <taxon>Arachnida</taxon>
        <taxon>Araneae</taxon>
        <taxon>Araneomorphae</taxon>
        <taxon>Entelegynae</taxon>
        <taxon>Araneoidea</taxon>
        <taxon>Nephilidae</taxon>
        <taxon>Trichonephila</taxon>
    </lineage>
</organism>
<protein>
    <submittedName>
        <fullName evidence="1">Uncharacterized protein</fullName>
    </submittedName>
</protein>
<keyword evidence="2" id="KW-1185">Reference proteome</keyword>
<evidence type="ECO:0000313" key="1">
    <source>
        <dbReference type="EMBL" id="GFY19842.1"/>
    </source>
</evidence>
<dbReference type="Proteomes" id="UP000887159">
    <property type="component" value="Unassembled WGS sequence"/>
</dbReference>
<sequence length="201" mass="22548">MSKSSSQMIPDMLDWIQFWGSGRPRKDGRSTEGDSLVTSLPCEAEHWLLEAIALVQWYPIPSHQLGERCIALKQRQDSGVYHEVQHTNTIVISAEIESGFVAKDDLVSFRGSPVSSWVPIPNGGIDRWVSSTANVMYAVNPNSLQPGAILRFEKTQGTLLKVLPVPEWWPTKQVAIRMHFSRCGDLLDDWSVEDVLSLVFV</sequence>
<proteinExistence type="predicted"/>
<comment type="caution">
    <text evidence="1">The sequence shown here is derived from an EMBL/GenBank/DDBJ whole genome shotgun (WGS) entry which is preliminary data.</text>
</comment>
<evidence type="ECO:0000313" key="2">
    <source>
        <dbReference type="Proteomes" id="UP000887159"/>
    </source>
</evidence>